<dbReference type="InterPro" id="IPR001539">
    <property type="entry name" value="Peptidase_U32"/>
</dbReference>
<keyword evidence="3" id="KW-1185">Reference proteome</keyword>
<accession>A0A562J2X4</accession>
<gene>
    <name evidence="2" type="ORF">LY60_03332</name>
</gene>
<protein>
    <submittedName>
        <fullName evidence="2">Putative protease</fullName>
    </submittedName>
</protein>
<proteinExistence type="predicted"/>
<dbReference type="EMBL" id="VLKH01000013">
    <property type="protein sequence ID" value="TWH77566.1"/>
    <property type="molecule type" value="Genomic_DNA"/>
</dbReference>
<dbReference type="OrthoDB" id="9807498at2"/>
<sequence length="726" mass="82583">MKKQIELLAPAGSMESFYAAVNSGADSVYLGGKLFNARQNSQNFDNEEMKHIIRYAHNKGVKVYVTMNTVLKDSEMIDALNYAAFLHDSDADAVIVQDLGLLYLINKFLPDLSVNMSTQAAIYDEYGVKFFEDFNINKVIMARELSISQLKETLNITNVDLEIFIHGALCACYSGQCYMSSFLGGRSGNRGKCAQPCRLNYSFYDKEKKEELHDFGTIPVLSMKDFNAGQSIGELIDAGIKTFKIEGRMKGPEYTSAVVEYYREIIDNHLTGKTTDISELEKKAISTFSRGYTNGYLKPSKDDEMFARTSSGVKGDDIENIEEETKDIAHEFSSFRRKKVKFAISLKVGEQAVLTATDGENEVVVKSSEVCETSIKNPATEEIIKEQLGKLGSTIYELEKLDIASDENVFLRKSTLNQLRREATELLYEKGAVVYSRKEAGNIPLSRVFDFEKNKNDARAKISLKINHNNEIEFIDNMKVKRVYVPYNLDMEMAKTIEVEEKYLWIPNIVSKSEYAQFDKNMKIYEGIFDGVCVNNPGSFYFFKENSNLKIHCGPFFNIINSFSAELLKGKGAESITFSIEANIKDMESITRNSTLRTEIVSHAYAQLMVMKNCPMSMVKNCKNLQDCSKCEYREKIMLKDRKGVYFNIERENKLTHIYNSVPLTLIGKVYDFERAGIEFFFVDTKYLEDPEEIIDAMYCEINGVQTSNVLQENGFTRGHYLKNIL</sequence>
<dbReference type="Pfam" id="PF01136">
    <property type="entry name" value="Peptidase_U32"/>
    <property type="match status" value="2"/>
</dbReference>
<name>A0A562J2X4_9FIRM</name>
<organism evidence="2 3">
    <name type="scientific">Sedimentibacter saalensis</name>
    <dbReference type="NCBI Taxonomy" id="130788"/>
    <lineage>
        <taxon>Bacteria</taxon>
        <taxon>Bacillati</taxon>
        <taxon>Bacillota</taxon>
        <taxon>Tissierellia</taxon>
        <taxon>Sedimentibacter</taxon>
    </lineage>
</organism>
<dbReference type="GO" id="GO:0006508">
    <property type="term" value="P:proteolysis"/>
    <property type="evidence" value="ECO:0007669"/>
    <property type="project" value="UniProtKB-KW"/>
</dbReference>
<evidence type="ECO:0000259" key="1">
    <source>
        <dbReference type="Pfam" id="PF12392"/>
    </source>
</evidence>
<dbReference type="GO" id="GO:0008233">
    <property type="term" value="F:peptidase activity"/>
    <property type="evidence" value="ECO:0007669"/>
    <property type="project" value="UniProtKB-KW"/>
</dbReference>
<dbReference type="Proteomes" id="UP000315343">
    <property type="component" value="Unassembled WGS sequence"/>
</dbReference>
<dbReference type="PANTHER" id="PTHR30217:SF10">
    <property type="entry name" value="23S RRNA 5-HYDROXYCYTIDINE C2501 SYNTHASE"/>
    <property type="match status" value="1"/>
</dbReference>
<comment type="caution">
    <text evidence="2">The sequence shown here is derived from an EMBL/GenBank/DDBJ whole genome shotgun (WGS) entry which is preliminary data.</text>
</comment>
<keyword evidence="2" id="KW-0645">Protease</keyword>
<dbReference type="InterPro" id="IPR020988">
    <property type="entry name" value="Pept_U32_collagenase"/>
</dbReference>
<feature type="domain" description="Peptidase U32 collagenase" evidence="1">
    <location>
        <begin position="325"/>
        <end position="430"/>
    </location>
</feature>
<dbReference type="RefSeq" id="WP_145086361.1">
    <property type="nucleotide sequence ID" value="NZ_JAYFNS010000033.1"/>
</dbReference>
<evidence type="ECO:0000313" key="3">
    <source>
        <dbReference type="Proteomes" id="UP000315343"/>
    </source>
</evidence>
<dbReference type="Pfam" id="PF12392">
    <property type="entry name" value="DUF3656"/>
    <property type="match status" value="1"/>
</dbReference>
<dbReference type="AlphaFoldDB" id="A0A562J2X4"/>
<dbReference type="PANTHER" id="PTHR30217">
    <property type="entry name" value="PEPTIDASE U32 FAMILY"/>
    <property type="match status" value="1"/>
</dbReference>
<keyword evidence="2" id="KW-0378">Hydrolase</keyword>
<evidence type="ECO:0000313" key="2">
    <source>
        <dbReference type="EMBL" id="TWH77566.1"/>
    </source>
</evidence>
<dbReference type="InterPro" id="IPR051454">
    <property type="entry name" value="RNA/ubiquinone_mod_enzymes"/>
</dbReference>
<reference evidence="2 3" key="1">
    <citation type="submission" date="2019-07" db="EMBL/GenBank/DDBJ databases">
        <title>Genomic Encyclopedia of Type Strains, Phase I: the one thousand microbial genomes (KMG-I) project.</title>
        <authorList>
            <person name="Kyrpides N."/>
        </authorList>
    </citation>
    <scope>NUCLEOTIDE SEQUENCE [LARGE SCALE GENOMIC DNA]</scope>
    <source>
        <strain evidence="2 3">DSM 13558</strain>
    </source>
</reference>
<dbReference type="PROSITE" id="PS01276">
    <property type="entry name" value="PEPTIDASE_U32"/>
    <property type="match status" value="1"/>
</dbReference>